<dbReference type="EMBL" id="CACVBM020000654">
    <property type="protein sequence ID" value="CAA7021768.1"/>
    <property type="molecule type" value="Genomic_DNA"/>
</dbReference>
<comment type="caution">
    <text evidence="1">The sequence shown here is derived from an EMBL/GenBank/DDBJ whole genome shotgun (WGS) entry which is preliminary data.</text>
</comment>
<reference evidence="1" key="1">
    <citation type="submission" date="2020-01" db="EMBL/GenBank/DDBJ databases">
        <authorList>
            <person name="Mishra B."/>
        </authorList>
    </citation>
    <scope>NUCLEOTIDE SEQUENCE [LARGE SCALE GENOMIC DNA]</scope>
</reference>
<proteinExistence type="predicted"/>
<dbReference type="Proteomes" id="UP000467841">
    <property type="component" value="Unassembled WGS sequence"/>
</dbReference>
<protein>
    <submittedName>
        <fullName evidence="1">Uncharacterized protein</fullName>
    </submittedName>
</protein>
<name>A0A6D2I4L8_9BRAS</name>
<organism evidence="1 2">
    <name type="scientific">Microthlaspi erraticum</name>
    <dbReference type="NCBI Taxonomy" id="1685480"/>
    <lineage>
        <taxon>Eukaryota</taxon>
        <taxon>Viridiplantae</taxon>
        <taxon>Streptophyta</taxon>
        <taxon>Embryophyta</taxon>
        <taxon>Tracheophyta</taxon>
        <taxon>Spermatophyta</taxon>
        <taxon>Magnoliopsida</taxon>
        <taxon>eudicotyledons</taxon>
        <taxon>Gunneridae</taxon>
        <taxon>Pentapetalae</taxon>
        <taxon>rosids</taxon>
        <taxon>malvids</taxon>
        <taxon>Brassicales</taxon>
        <taxon>Brassicaceae</taxon>
        <taxon>Coluteocarpeae</taxon>
        <taxon>Microthlaspi</taxon>
    </lineage>
</organism>
<sequence>MSLANVDKTVFYKTIPFISPNKLSYSSLPKAAQENHQTTLKESKNHTMVKKIYHKKNVHSWRDLMAEQNLSTLAHVLSSRPTHHPISFHLHLTHPTSPHLHSITTIIPLHSPFFK</sequence>
<dbReference type="AlphaFoldDB" id="A0A6D2I4L8"/>
<keyword evidence="2" id="KW-1185">Reference proteome</keyword>
<evidence type="ECO:0000313" key="1">
    <source>
        <dbReference type="EMBL" id="CAA7021768.1"/>
    </source>
</evidence>
<accession>A0A6D2I4L8</accession>
<evidence type="ECO:0000313" key="2">
    <source>
        <dbReference type="Proteomes" id="UP000467841"/>
    </source>
</evidence>
<gene>
    <name evidence="1" type="ORF">MERR_LOCUS9003</name>
</gene>